<evidence type="ECO:0000313" key="2">
    <source>
        <dbReference type="Proteomes" id="UP000812270"/>
    </source>
</evidence>
<dbReference type="AlphaFoldDB" id="A0A9E2S6G2"/>
<organism evidence="1 2">
    <name type="scientific">Pinibacter aurantiacus</name>
    <dbReference type="NCBI Taxonomy" id="2851599"/>
    <lineage>
        <taxon>Bacteria</taxon>
        <taxon>Pseudomonadati</taxon>
        <taxon>Bacteroidota</taxon>
        <taxon>Chitinophagia</taxon>
        <taxon>Chitinophagales</taxon>
        <taxon>Chitinophagaceae</taxon>
        <taxon>Pinibacter</taxon>
    </lineage>
</organism>
<sequence>MNGFDDIPAGIYIIKIWTDNGNIITQKLIKN</sequence>
<proteinExistence type="predicted"/>
<accession>A0A9E2S6G2</accession>
<name>A0A9E2S6G2_9BACT</name>
<dbReference type="EMBL" id="JAHSPG010000001">
    <property type="protein sequence ID" value="MBV4355837.1"/>
    <property type="molecule type" value="Genomic_DNA"/>
</dbReference>
<protein>
    <submittedName>
        <fullName evidence="1">T9SS type A sorting domain-containing protein</fullName>
    </submittedName>
</protein>
<evidence type="ECO:0000313" key="1">
    <source>
        <dbReference type="EMBL" id="MBV4355837.1"/>
    </source>
</evidence>
<dbReference type="InterPro" id="IPR026444">
    <property type="entry name" value="Secre_tail"/>
</dbReference>
<comment type="caution">
    <text evidence="1">The sequence shown here is derived from an EMBL/GenBank/DDBJ whole genome shotgun (WGS) entry which is preliminary data.</text>
</comment>
<gene>
    <name evidence="1" type="ORF">KTO63_01670</name>
</gene>
<keyword evidence="2" id="KW-1185">Reference proteome</keyword>
<reference evidence="1" key="1">
    <citation type="submission" date="2021-06" db="EMBL/GenBank/DDBJ databases">
        <authorList>
            <person name="Huq M.A."/>
        </authorList>
    </citation>
    <scope>NUCLEOTIDE SEQUENCE</scope>
    <source>
        <strain evidence="1">MAH-26</strain>
    </source>
</reference>
<dbReference type="Proteomes" id="UP000812270">
    <property type="component" value="Unassembled WGS sequence"/>
</dbReference>
<dbReference type="NCBIfam" id="TIGR04183">
    <property type="entry name" value="Por_Secre_tail"/>
    <property type="match status" value="1"/>
</dbReference>